<keyword evidence="9" id="KW-0464">Manganese</keyword>
<dbReference type="InterPro" id="IPR012160">
    <property type="entry name" value="LtaS-like"/>
</dbReference>
<keyword evidence="9" id="KW-0479">Metal-binding</keyword>
<dbReference type="InterPro" id="IPR050448">
    <property type="entry name" value="OpgB/LTA_synthase_biosynth"/>
</dbReference>
<evidence type="ECO:0000259" key="12">
    <source>
        <dbReference type="Pfam" id="PF00884"/>
    </source>
</evidence>
<dbReference type="Gene3D" id="3.40.720.10">
    <property type="entry name" value="Alkaline Phosphatase, subunit A"/>
    <property type="match status" value="1"/>
</dbReference>
<gene>
    <name evidence="13" type="ORF">AS030_13865</name>
</gene>
<dbReference type="PIRSF" id="PIRSF005091">
    <property type="entry name" value="Mmb_sulf_HI1246"/>
    <property type="match status" value="1"/>
</dbReference>
<dbReference type="Gene3D" id="3.30.1120.170">
    <property type="match status" value="1"/>
</dbReference>
<dbReference type="InterPro" id="IPR000917">
    <property type="entry name" value="Sulfatase_N"/>
</dbReference>
<dbReference type="GO" id="GO:0046872">
    <property type="term" value="F:metal ion binding"/>
    <property type="evidence" value="ECO:0007669"/>
    <property type="project" value="UniProtKB-KW"/>
</dbReference>
<accession>A0A0V8JAE9</accession>
<evidence type="ECO:0000256" key="9">
    <source>
        <dbReference type="PIRSR" id="PIRSR005091-2"/>
    </source>
</evidence>
<feature type="binding site" evidence="9">
    <location>
        <position position="418"/>
    </location>
    <ligand>
        <name>substrate</name>
    </ligand>
</feature>
<feature type="transmembrane region" description="Helical" evidence="11">
    <location>
        <begin position="160"/>
        <end position="179"/>
    </location>
</feature>
<evidence type="ECO:0000256" key="1">
    <source>
        <dbReference type="ARBA" id="ARBA00004651"/>
    </source>
</evidence>
<dbReference type="AlphaFoldDB" id="A0A0V8JAE9"/>
<feature type="binding site" evidence="10">
    <location>
        <position position="479"/>
    </location>
    <ligand>
        <name>Mn(2+)</name>
        <dbReference type="ChEBI" id="CHEBI:29035"/>
    </ligand>
</feature>
<evidence type="ECO:0000256" key="11">
    <source>
        <dbReference type="SAM" id="Phobius"/>
    </source>
</evidence>
<organism evidence="13 14">
    <name type="scientific">Fictibacillus enclensis</name>
    <dbReference type="NCBI Taxonomy" id="1017270"/>
    <lineage>
        <taxon>Bacteria</taxon>
        <taxon>Bacillati</taxon>
        <taxon>Bacillota</taxon>
        <taxon>Bacilli</taxon>
        <taxon>Bacillales</taxon>
        <taxon>Fictibacillaceae</taxon>
        <taxon>Fictibacillus</taxon>
    </lineage>
</organism>
<feature type="binding site" evidence="10">
    <location>
        <position position="261"/>
    </location>
    <ligand>
        <name>Mn(2+)</name>
        <dbReference type="ChEBI" id="CHEBI:29035"/>
    </ligand>
</feature>
<feature type="domain" description="Sulfatase N-terminal" evidence="12">
    <location>
        <begin position="253"/>
        <end position="542"/>
    </location>
</feature>
<evidence type="ECO:0000256" key="3">
    <source>
        <dbReference type="ARBA" id="ARBA00022475"/>
    </source>
</evidence>
<feature type="binding site" evidence="10">
    <location>
        <position position="478"/>
    </location>
    <ligand>
        <name>Mn(2+)</name>
        <dbReference type="ChEBI" id="CHEBI:29035"/>
    </ligand>
</feature>
<dbReference type="InterPro" id="IPR017850">
    <property type="entry name" value="Alkaline_phosphatase_core_sf"/>
</dbReference>
<dbReference type="SUPFAM" id="SSF53649">
    <property type="entry name" value="Alkaline phosphatase-like"/>
    <property type="match status" value="1"/>
</dbReference>
<evidence type="ECO:0000256" key="7">
    <source>
        <dbReference type="PIRNR" id="PIRNR005091"/>
    </source>
</evidence>
<comment type="caution">
    <text evidence="13">The sequence shown here is derived from an EMBL/GenBank/DDBJ whole genome shotgun (WGS) entry which is preliminary data.</text>
</comment>
<dbReference type="PANTHER" id="PTHR47371:SF1">
    <property type="entry name" value="LIPOTEICHOIC ACID SYNTHASE-LIKE YQGS"/>
    <property type="match status" value="1"/>
</dbReference>
<reference evidence="13 14" key="1">
    <citation type="journal article" date="2014" name="Antonie Van Leeuwenhoek">
        <title>Fictibacillus enclensis sp. nov., isolated from marine sediment.</title>
        <authorList>
            <person name="Dastager S.G."/>
            <person name="Mawlankar R."/>
            <person name="Srinivasan K."/>
            <person name="Tang S.K."/>
            <person name="Lee J.C."/>
            <person name="Ramana V.V."/>
            <person name="Shouche Y.S."/>
        </authorList>
    </citation>
    <scope>NUCLEOTIDE SEQUENCE [LARGE SCALE GENOMIC DNA]</scope>
    <source>
        <strain evidence="13 14">NIO-1003</strain>
    </source>
</reference>
<protein>
    <recommendedName>
        <fullName evidence="12">Sulfatase N-terminal domain-containing protein</fullName>
    </recommendedName>
</protein>
<feature type="transmembrane region" description="Helical" evidence="11">
    <location>
        <begin position="20"/>
        <end position="39"/>
    </location>
</feature>
<evidence type="ECO:0000256" key="5">
    <source>
        <dbReference type="ARBA" id="ARBA00022989"/>
    </source>
</evidence>
<keyword evidence="5 11" id="KW-1133">Transmembrane helix</keyword>
<evidence type="ECO:0000313" key="14">
    <source>
        <dbReference type="Proteomes" id="UP000054099"/>
    </source>
</evidence>
<evidence type="ECO:0000256" key="10">
    <source>
        <dbReference type="PIRSR" id="PIRSR005091-3"/>
    </source>
</evidence>
<keyword evidence="6 7" id="KW-0472">Membrane</keyword>
<keyword evidence="14" id="KW-1185">Reference proteome</keyword>
<feature type="transmembrane region" description="Helical" evidence="11">
    <location>
        <begin position="132"/>
        <end position="148"/>
    </location>
</feature>
<dbReference type="OrthoDB" id="5901192at2"/>
<evidence type="ECO:0000256" key="8">
    <source>
        <dbReference type="PIRSR" id="PIRSR005091-1"/>
    </source>
</evidence>
<feature type="transmembrane region" description="Helical" evidence="11">
    <location>
        <begin position="51"/>
        <end position="72"/>
    </location>
</feature>
<sequence>MNKLEQQTNIQNSTKRSLSFFLLAVILLWVKSYIAFRVGLNLDLENVMQEIILVITPLSSALFFLGLSLFAPAKSRNKALLTIHFIMSFILYANIVYHRFFDDFITIPVLFQFKNFGDLGGSAQSLMHPLDILYFLDFLLLLTIVLTKKVKPVEKLKKKTIGLVFISALSIFLANLGMAEIQRPELLTRTFDRAILVKLMGVYNYHVYDAVLNTKSSTQRALADSNDLAEVKNYSDSQYKKPDPKMFGAAKGKNVILVSMESTQNFLINKKINGQEVTPFLNDLTKKSYYFDNFYHNTGQGKTSDAEFLIDNSLYGLPGGSVYSTKAQNKFHATPEIVKQKGYNPVVFHANNKSFWNRDMMYNTLGYNKFYSKPYYNVNDENSVNYGLKDKEFFKQSMPMLENLKQPFYSKFITLTNHHPFILNNEQEKSIQPADTGDPTVDNYFVTARYQDEALKQFFQQLKASGLYDNSVIILYGDHYGISENHNKAMSKILGKEVTPYEHLKLQETPLFIHVPGQKGKVMHTIGGEIDLKPTILHLLGIKTKGDIQFGSDLFSPDRDEFTVQRDGSAITKDYVYAGEKEKCYRQSDGQEVANKLCKPAKEKAAKDLNLSDKVVYGDLLRFFKDGKIVNQQESNK</sequence>
<evidence type="ECO:0000313" key="13">
    <source>
        <dbReference type="EMBL" id="KSU83941.1"/>
    </source>
</evidence>
<comment type="similarity">
    <text evidence="2 7">Belongs to the LTA synthase family.</text>
</comment>
<evidence type="ECO:0000256" key="6">
    <source>
        <dbReference type="ARBA" id="ARBA00023136"/>
    </source>
</evidence>
<dbReference type="GO" id="GO:0005886">
    <property type="term" value="C:plasma membrane"/>
    <property type="evidence" value="ECO:0007669"/>
    <property type="project" value="UniProtKB-SubCell"/>
</dbReference>
<evidence type="ECO:0000256" key="2">
    <source>
        <dbReference type="ARBA" id="ARBA00009983"/>
    </source>
</evidence>
<dbReference type="CDD" id="cd16015">
    <property type="entry name" value="LTA_synthase"/>
    <property type="match status" value="1"/>
</dbReference>
<name>A0A0V8JAE9_9BACL</name>
<dbReference type="Pfam" id="PF00884">
    <property type="entry name" value="Sulfatase"/>
    <property type="match status" value="1"/>
</dbReference>
<feature type="active site" evidence="8">
    <location>
        <position position="303"/>
    </location>
</feature>
<feature type="transmembrane region" description="Helical" evidence="11">
    <location>
        <begin position="79"/>
        <end position="97"/>
    </location>
</feature>
<keyword evidence="4 11" id="KW-0812">Transmembrane</keyword>
<dbReference type="PANTHER" id="PTHR47371">
    <property type="entry name" value="LIPOTEICHOIC ACID SYNTHASE"/>
    <property type="match status" value="1"/>
</dbReference>
<dbReference type="Proteomes" id="UP000054099">
    <property type="component" value="Unassembled WGS sequence"/>
</dbReference>
<evidence type="ECO:0000256" key="4">
    <source>
        <dbReference type="ARBA" id="ARBA00022692"/>
    </source>
</evidence>
<comment type="subcellular location">
    <subcellularLocation>
        <location evidence="1">Cell membrane</location>
        <topology evidence="1">Multi-pass membrane protein</topology>
    </subcellularLocation>
</comment>
<proteinExistence type="inferred from homology"/>
<keyword evidence="3 7" id="KW-1003">Cell membrane</keyword>
<dbReference type="EMBL" id="LNQN01000002">
    <property type="protein sequence ID" value="KSU83941.1"/>
    <property type="molecule type" value="Genomic_DNA"/>
</dbReference>
<feature type="binding site" evidence="10">
    <location>
        <position position="303"/>
    </location>
    <ligand>
        <name>Mn(2+)</name>
        <dbReference type="ChEBI" id="CHEBI:29035"/>
    </ligand>
</feature>